<reference evidence="1 2" key="1">
    <citation type="submission" date="2015-09" db="EMBL/GenBank/DDBJ databases">
        <authorList>
            <consortium name="Pathogen Informatics"/>
        </authorList>
    </citation>
    <scope>NUCLEOTIDE SEQUENCE [LARGE SCALE GENOMIC DNA]</scope>
    <source>
        <strain evidence="1 2">2789STDY5608850</strain>
    </source>
</reference>
<sequence length="43" mass="4795">MKKMQIMSVTVFQPECGMAGPISRPEMACCFHILSAFINDPFS</sequence>
<protein>
    <submittedName>
        <fullName evidence="1">Uncharacterized protein</fullName>
    </submittedName>
</protein>
<evidence type="ECO:0000313" key="1">
    <source>
        <dbReference type="EMBL" id="CUP18436.1"/>
    </source>
</evidence>
<organism evidence="1 2">
    <name type="scientific">Hungatella hathewayi</name>
    <dbReference type="NCBI Taxonomy" id="154046"/>
    <lineage>
        <taxon>Bacteria</taxon>
        <taxon>Bacillati</taxon>
        <taxon>Bacillota</taxon>
        <taxon>Clostridia</taxon>
        <taxon>Lachnospirales</taxon>
        <taxon>Lachnospiraceae</taxon>
        <taxon>Hungatella</taxon>
    </lineage>
</organism>
<name>A0A174L6W7_9FIRM</name>
<evidence type="ECO:0000313" key="2">
    <source>
        <dbReference type="Proteomes" id="UP000095651"/>
    </source>
</evidence>
<dbReference type="EMBL" id="CYZE01000020">
    <property type="protein sequence ID" value="CUP18436.1"/>
    <property type="molecule type" value="Genomic_DNA"/>
</dbReference>
<proteinExistence type="predicted"/>
<dbReference type="AlphaFoldDB" id="A0A174L6W7"/>
<accession>A0A174L6W7</accession>
<dbReference type="Proteomes" id="UP000095651">
    <property type="component" value="Unassembled WGS sequence"/>
</dbReference>
<gene>
    <name evidence="1" type="ORF">ERS852407_05232</name>
</gene>